<reference evidence="2 3" key="1">
    <citation type="submission" date="2013-09" db="EMBL/GenBank/DDBJ databases">
        <title>Biodegradation of hydrocarbons in the deep terrestrial subsurface : characterization of a microbial consortium composed of two Desulfotomaculum species originating from a deep geological formation.</title>
        <authorList>
            <person name="Aullo T."/>
            <person name="Berlendis S."/>
            <person name="Lascourreges J.-F."/>
            <person name="Dessort D."/>
            <person name="Saint-Laurent S."/>
            <person name="Schraauwers B."/>
            <person name="Mas J."/>
            <person name="Magot M."/>
            <person name="Ranchou-Peyruse A."/>
        </authorList>
    </citation>
    <scope>NUCLEOTIDE SEQUENCE [LARGE SCALE GENOMIC DNA]</scope>
    <source>
        <strain evidence="2 3">Bs107</strain>
    </source>
</reference>
<dbReference type="EMBL" id="AWQQ01000049">
    <property type="protein sequence ID" value="PHJ38504.1"/>
    <property type="molecule type" value="Genomic_DNA"/>
</dbReference>
<name>A0A2C6MFQ8_9FIRM</name>
<keyword evidence="1" id="KW-0812">Transmembrane</keyword>
<dbReference type="AlphaFoldDB" id="A0A2C6MFQ8"/>
<keyword evidence="1" id="KW-0472">Membrane</keyword>
<dbReference type="Proteomes" id="UP000222564">
    <property type="component" value="Unassembled WGS sequence"/>
</dbReference>
<sequence length="57" mass="6461">MKENGIVHDPPDIGMNFISANFGLFMYFFMIGGLTKNLDIHTCMSHYVKTFTRGITS</sequence>
<proteinExistence type="predicted"/>
<accession>A0A2C6MFQ8</accession>
<keyword evidence="3" id="KW-1185">Reference proteome</keyword>
<keyword evidence="1" id="KW-1133">Transmembrane helix</keyword>
<gene>
    <name evidence="2" type="ORF">P378_09655</name>
</gene>
<feature type="transmembrane region" description="Helical" evidence="1">
    <location>
        <begin position="13"/>
        <end position="34"/>
    </location>
</feature>
<protein>
    <submittedName>
        <fullName evidence="2">Uncharacterized protein</fullName>
    </submittedName>
</protein>
<organism evidence="2 3">
    <name type="scientific">Desulforamulus profundi</name>
    <dbReference type="NCBI Taxonomy" id="1383067"/>
    <lineage>
        <taxon>Bacteria</taxon>
        <taxon>Bacillati</taxon>
        <taxon>Bacillota</taxon>
        <taxon>Clostridia</taxon>
        <taxon>Eubacteriales</taxon>
        <taxon>Peptococcaceae</taxon>
        <taxon>Desulforamulus</taxon>
    </lineage>
</organism>
<evidence type="ECO:0000256" key="1">
    <source>
        <dbReference type="SAM" id="Phobius"/>
    </source>
</evidence>
<evidence type="ECO:0000313" key="2">
    <source>
        <dbReference type="EMBL" id="PHJ38504.1"/>
    </source>
</evidence>
<comment type="caution">
    <text evidence="2">The sequence shown here is derived from an EMBL/GenBank/DDBJ whole genome shotgun (WGS) entry which is preliminary data.</text>
</comment>
<evidence type="ECO:0000313" key="3">
    <source>
        <dbReference type="Proteomes" id="UP000222564"/>
    </source>
</evidence>